<evidence type="ECO:0000313" key="3">
    <source>
        <dbReference type="EMBL" id="OUM21738.1"/>
    </source>
</evidence>
<proteinExistence type="inferred from homology"/>
<dbReference type="InterPro" id="IPR000468">
    <property type="entry name" value="Barstar"/>
</dbReference>
<dbReference type="EMBL" id="NHOC01000001">
    <property type="protein sequence ID" value="OUM21738.1"/>
    <property type="molecule type" value="Genomic_DNA"/>
</dbReference>
<evidence type="ECO:0000256" key="1">
    <source>
        <dbReference type="ARBA" id="ARBA00006845"/>
    </source>
</evidence>
<dbReference type="Proteomes" id="UP000194903">
    <property type="component" value="Unassembled WGS sequence"/>
</dbReference>
<evidence type="ECO:0000259" key="2">
    <source>
        <dbReference type="Pfam" id="PF01337"/>
    </source>
</evidence>
<organism evidence="3 4">
    <name type="scientific">Butyricicoccus porcorum</name>
    <dbReference type="NCBI Taxonomy" id="1945634"/>
    <lineage>
        <taxon>Bacteria</taxon>
        <taxon>Bacillati</taxon>
        <taxon>Bacillota</taxon>
        <taxon>Clostridia</taxon>
        <taxon>Eubacteriales</taxon>
        <taxon>Butyricicoccaceae</taxon>
        <taxon>Butyricicoccus</taxon>
    </lineage>
</organism>
<comment type="caution">
    <text evidence="3">The sequence shown here is derived from an EMBL/GenBank/DDBJ whole genome shotgun (WGS) entry which is preliminary data.</text>
</comment>
<name>A0A252F7I8_9FIRM</name>
<reference evidence="3 4" key="1">
    <citation type="submission" date="2017-05" db="EMBL/GenBank/DDBJ databases">
        <title>Butyricicoccus porcorum sp. nov. a butyrate-producing bacterium from the swine intestinal tract.</title>
        <authorList>
            <person name="Trachsel J."/>
            <person name="Humphrey S."/>
            <person name="Allen H.K."/>
        </authorList>
    </citation>
    <scope>NUCLEOTIDE SEQUENCE [LARGE SCALE GENOMIC DNA]</scope>
    <source>
        <strain evidence="3">BB10</strain>
    </source>
</reference>
<keyword evidence="4" id="KW-1185">Reference proteome</keyword>
<accession>A0A252F7I8</accession>
<comment type="similarity">
    <text evidence="1">Belongs to the barstar family.</text>
</comment>
<dbReference type="Pfam" id="PF01337">
    <property type="entry name" value="Barstar"/>
    <property type="match status" value="1"/>
</dbReference>
<feature type="domain" description="Barstar (barnase inhibitor)" evidence="2">
    <location>
        <begin position="3"/>
        <end position="70"/>
    </location>
</feature>
<evidence type="ECO:0000313" key="4">
    <source>
        <dbReference type="Proteomes" id="UP000194903"/>
    </source>
</evidence>
<dbReference type="InterPro" id="IPR035905">
    <property type="entry name" value="Barstar-like_sf"/>
</dbReference>
<dbReference type="RefSeq" id="WP_087016692.1">
    <property type="nucleotide sequence ID" value="NZ_CP178353.1"/>
</dbReference>
<dbReference type="SUPFAM" id="SSF52038">
    <property type="entry name" value="Barstar-related"/>
    <property type="match status" value="1"/>
</dbReference>
<dbReference type="Gene3D" id="3.30.370.10">
    <property type="entry name" value="Barstar-like"/>
    <property type="match status" value="1"/>
</dbReference>
<protein>
    <recommendedName>
        <fullName evidence="2">Barstar (barnase inhibitor) domain-containing protein</fullName>
    </recommendedName>
</protein>
<gene>
    <name evidence="3" type="ORF">CBW42_00445</name>
</gene>
<dbReference type="OrthoDB" id="7575400at2"/>
<dbReference type="AlphaFoldDB" id="A0A252F7I8"/>
<sequence>MTVVLDARRMGRDGVYAYLKDMLELPDYCGSNLDALYDCLTALPETELLLTHVPEAADGFERVCRVLCAAGRENPALKITIQEA</sequence>